<evidence type="ECO:0000256" key="3">
    <source>
        <dbReference type="ARBA" id="ARBA00022500"/>
    </source>
</evidence>
<evidence type="ECO:0000256" key="8">
    <source>
        <dbReference type="ARBA" id="ARBA00023198"/>
    </source>
</evidence>
<dbReference type="GO" id="GO:0061844">
    <property type="term" value="P:antimicrobial humoral immune response mediated by antimicrobial peptide"/>
    <property type="evidence" value="ECO:0007669"/>
    <property type="project" value="TreeGrafter"/>
</dbReference>
<keyword evidence="7" id="KW-1015">Disulfide bond</keyword>
<dbReference type="PANTHER" id="PTHR12015">
    <property type="entry name" value="SMALL INDUCIBLE CYTOKINE A"/>
    <property type="match status" value="1"/>
</dbReference>
<evidence type="ECO:0000256" key="5">
    <source>
        <dbReference type="ARBA" id="ARBA00022525"/>
    </source>
</evidence>
<dbReference type="PROSITE" id="PS00472">
    <property type="entry name" value="SMALL_CYTOKINES_CC"/>
    <property type="match status" value="1"/>
</dbReference>
<reference evidence="12" key="1">
    <citation type="submission" date="2019-05" db="EMBL/GenBank/DDBJ databases">
        <authorList>
            <person name="Zhang S."/>
            <person name="Liu J."/>
        </authorList>
    </citation>
    <scope>NUCLEOTIDE SEQUENCE [LARGE SCALE GENOMIC DNA]</scope>
</reference>
<name>A0A8B9Y9M5_BOSMU</name>
<dbReference type="InterPro" id="IPR039809">
    <property type="entry name" value="Chemokine_b/g/d"/>
</dbReference>
<dbReference type="GO" id="GO:0006954">
    <property type="term" value="P:inflammatory response"/>
    <property type="evidence" value="ECO:0007669"/>
    <property type="project" value="UniProtKB-KW"/>
</dbReference>
<dbReference type="GO" id="GO:0048245">
    <property type="term" value="P:eosinophil chemotaxis"/>
    <property type="evidence" value="ECO:0007669"/>
    <property type="project" value="TreeGrafter"/>
</dbReference>
<evidence type="ECO:0000313" key="12">
    <source>
        <dbReference type="Ensembl" id="ENSBGRP00000032368.1"/>
    </source>
</evidence>
<dbReference type="GO" id="GO:0008009">
    <property type="term" value="F:chemokine activity"/>
    <property type="evidence" value="ECO:0007669"/>
    <property type="project" value="InterPro"/>
</dbReference>
<evidence type="ECO:0000256" key="10">
    <source>
        <dbReference type="SAM" id="MobiDB-lite"/>
    </source>
</evidence>
<dbReference type="Ensembl" id="ENSBGRT00000037448.1">
    <property type="protein sequence ID" value="ENSBGRP00000032368.1"/>
    <property type="gene ID" value="ENSBGRG00000020373.1"/>
</dbReference>
<evidence type="ECO:0000256" key="9">
    <source>
        <dbReference type="RuleBase" id="RU361150"/>
    </source>
</evidence>
<sequence length="214" mass="24090">MFRFKEIRALNSLMMSLCTFYWHGHISFHLCPTAQTDDGNCTTSFSQCSEITTKIWCLLSTFRGFFGPSLNITLPMHSAPYKRQADQPQEPDFHRLRPTQQPPTLRLKPPCSPSNMKVSAGILCLLLVAATFGTQVLAQPDSVSTPITCCFSVINGKIPFKKLDSYTRITNSQCPQEAVIFKTKADRDVCADPKQKWVQTSIKLLDQKSRTPKP</sequence>
<keyword evidence="5 9" id="KW-0964">Secreted</keyword>
<evidence type="ECO:0000259" key="11">
    <source>
        <dbReference type="SMART" id="SM00199"/>
    </source>
</evidence>
<dbReference type="GeneTree" id="ENSGT01130000278316"/>
<dbReference type="GO" id="GO:0005615">
    <property type="term" value="C:extracellular space"/>
    <property type="evidence" value="ECO:0007669"/>
    <property type="project" value="UniProtKB-KW"/>
</dbReference>
<proteinExistence type="inferred from homology"/>
<dbReference type="GO" id="GO:0070098">
    <property type="term" value="P:chemokine-mediated signaling pathway"/>
    <property type="evidence" value="ECO:0007669"/>
    <property type="project" value="TreeGrafter"/>
</dbReference>
<dbReference type="CDD" id="cd00272">
    <property type="entry name" value="Chemokine_CC"/>
    <property type="match status" value="1"/>
</dbReference>
<feature type="region of interest" description="Disordered" evidence="10">
    <location>
        <begin position="81"/>
        <end position="111"/>
    </location>
</feature>
<dbReference type="PANTHER" id="PTHR12015:SF209">
    <property type="entry name" value="C-C MOTIF CHEMOKINE 8"/>
    <property type="match status" value="1"/>
</dbReference>
<keyword evidence="13" id="KW-1185">Reference proteome</keyword>
<organism evidence="12 13">
    <name type="scientific">Bos mutus grunniens</name>
    <name type="common">Wild yak</name>
    <name type="synonym">Bos grunniens</name>
    <dbReference type="NCBI Taxonomy" id="30521"/>
    <lineage>
        <taxon>Eukaryota</taxon>
        <taxon>Metazoa</taxon>
        <taxon>Chordata</taxon>
        <taxon>Craniata</taxon>
        <taxon>Vertebrata</taxon>
        <taxon>Euteleostomi</taxon>
        <taxon>Mammalia</taxon>
        <taxon>Eutheria</taxon>
        <taxon>Laurasiatheria</taxon>
        <taxon>Artiodactyla</taxon>
        <taxon>Ruminantia</taxon>
        <taxon>Pecora</taxon>
        <taxon>Bovidae</taxon>
        <taxon>Bovinae</taxon>
        <taxon>Bos</taxon>
    </lineage>
</organism>
<protein>
    <recommendedName>
        <fullName evidence="9">C-C motif chemokine</fullName>
    </recommendedName>
</protein>
<keyword evidence="6" id="KW-0732">Signal</keyword>
<reference evidence="12" key="2">
    <citation type="submission" date="2025-08" db="UniProtKB">
        <authorList>
            <consortium name="Ensembl"/>
        </authorList>
    </citation>
    <scope>IDENTIFICATION</scope>
</reference>
<accession>A0A8B9Y9M5</accession>
<dbReference type="Pfam" id="PF00048">
    <property type="entry name" value="IL8"/>
    <property type="match status" value="1"/>
</dbReference>
<keyword evidence="3 9" id="KW-0145">Chemotaxis</keyword>
<dbReference type="SUPFAM" id="SSF54117">
    <property type="entry name" value="Interleukin 8-like chemokines"/>
    <property type="match status" value="1"/>
</dbReference>
<feature type="domain" description="Chemokine interleukin-8-like" evidence="11">
    <location>
        <begin position="146"/>
        <end position="205"/>
    </location>
</feature>
<evidence type="ECO:0000256" key="6">
    <source>
        <dbReference type="ARBA" id="ARBA00022729"/>
    </source>
</evidence>
<comment type="subcellular location">
    <subcellularLocation>
        <location evidence="1 9">Secreted</location>
    </subcellularLocation>
</comment>
<dbReference type="SMART" id="SM00199">
    <property type="entry name" value="SCY"/>
    <property type="match status" value="1"/>
</dbReference>
<dbReference type="GO" id="GO:0048020">
    <property type="term" value="F:CCR chemokine receptor binding"/>
    <property type="evidence" value="ECO:0007669"/>
    <property type="project" value="TreeGrafter"/>
</dbReference>
<evidence type="ECO:0000313" key="13">
    <source>
        <dbReference type="Proteomes" id="UP000694520"/>
    </source>
</evidence>
<dbReference type="AlphaFoldDB" id="A0A8B9Y9M5"/>
<evidence type="ECO:0000256" key="4">
    <source>
        <dbReference type="ARBA" id="ARBA00022514"/>
    </source>
</evidence>
<dbReference type="Proteomes" id="UP000694520">
    <property type="component" value="Chromosome 19"/>
</dbReference>
<dbReference type="GO" id="GO:0030335">
    <property type="term" value="P:positive regulation of cell migration"/>
    <property type="evidence" value="ECO:0007669"/>
    <property type="project" value="TreeGrafter"/>
</dbReference>
<dbReference type="InterPro" id="IPR000827">
    <property type="entry name" value="Chemokine_CC_CS"/>
</dbReference>
<evidence type="ECO:0000256" key="1">
    <source>
        <dbReference type="ARBA" id="ARBA00004613"/>
    </source>
</evidence>
<reference evidence="12" key="3">
    <citation type="submission" date="2025-09" db="UniProtKB">
        <authorList>
            <consortium name="Ensembl"/>
        </authorList>
    </citation>
    <scope>IDENTIFICATION</scope>
</reference>
<dbReference type="InterPro" id="IPR036048">
    <property type="entry name" value="Interleukin_8-like_sf"/>
</dbReference>
<keyword evidence="8" id="KW-0395">Inflammatory response</keyword>
<dbReference type="Gene3D" id="2.40.50.40">
    <property type="match status" value="1"/>
</dbReference>
<evidence type="ECO:0000256" key="2">
    <source>
        <dbReference type="ARBA" id="ARBA00010868"/>
    </source>
</evidence>
<dbReference type="InterPro" id="IPR001811">
    <property type="entry name" value="Chemokine_IL8-like_dom"/>
</dbReference>
<evidence type="ECO:0000256" key="7">
    <source>
        <dbReference type="ARBA" id="ARBA00023157"/>
    </source>
</evidence>
<dbReference type="FunFam" id="2.40.50.40:FF:000002">
    <property type="entry name" value="C-C motif chemokine"/>
    <property type="match status" value="1"/>
</dbReference>
<comment type="similarity">
    <text evidence="2 9">Belongs to the intercrine beta (chemokine CC) family.</text>
</comment>
<keyword evidence="4 9" id="KW-0202">Cytokine</keyword>